<accession>A0ABQ1XRY4</accession>
<organism evidence="1 2">
    <name type="scientific">Pseudarthrobacter polychromogenes</name>
    <dbReference type="NCBI Taxonomy" id="1676"/>
    <lineage>
        <taxon>Bacteria</taxon>
        <taxon>Bacillati</taxon>
        <taxon>Actinomycetota</taxon>
        <taxon>Actinomycetes</taxon>
        <taxon>Micrococcales</taxon>
        <taxon>Micrococcaceae</taxon>
        <taxon>Pseudarthrobacter</taxon>
    </lineage>
</organism>
<comment type="caution">
    <text evidence="1">The sequence shown here is derived from an EMBL/GenBank/DDBJ whole genome shotgun (WGS) entry which is preliminary data.</text>
</comment>
<proteinExistence type="predicted"/>
<reference evidence="2" key="1">
    <citation type="journal article" date="2019" name="Int. J. Syst. Evol. Microbiol.">
        <title>The Global Catalogue of Microorganisms (GCM) 10K type strain sequencing project: providing services to taxonomists for standard genome sequencing and annotation.</title>
        <authorList>
            <consortium name="The Broad Institute Genomics Platform"/>
            <consortium name="The Broad Institute Genome Sequencing Center for Infectious Disease"/>
            <person name="Wu L."/>
            <person name="Ma J."/>
        </authorList>
    </citation>
    <scope>NUCLEOTIDE SEQUENCE [LARGE SCALE GENOMIC DNA]</scope>
    <source>
        <strain evidence="2">CGMCC 1.1927</strain>
    </source>
</reference>
<sequence length="63" mass="7130">MLLLVYYKGIRACMAQCAPDDFPTAEMRGQPAAKRSPQPICEFRSHHLGPRAVIDFCVKRQPL</sequence>
<gene>
    <name evidence="1" type="ORF">GCM10011577_26940</name>
</gene>
<protein>
    <submittedName>
        <fullName evidence="1">Uncharacterized protein</fullName>
    </submittedName>
</protein>
<dbReference type="EMBL" id="BMKU01000008">
    <property type="protein sequence ID" value="GGH01755.1"/>
    <property type="molecule type" value="Genomic_DNA"/>
</dbReference>
<evidence type="ECO:0000313" key="2">
    <source>
        <dbReference type="Proteomes" id="UP000596938"/>
    </source>
</evidence>
<keyword evidence="2" id="KW-1185">Reference proteome</keyword>
<dbReference type="Proteomes" id="UP000596938">
    <property type="component" value="Unassembled WGS sequence"/>
</dbReference>
<name>A0ABQ1XRY4_9MICC</name>
<evidence type="ECO:0000313" key="1">
    <source>
        <dbReference type="EMBL" id="GGH01755.1"/>
    </source>
</evidence>